<gene>
    <name evidence="2" type="ORF">RDB_LOCUS166551</name>
</gene>
<dbReference type="EMBL" id="CAJNJQ010005693">
    <property type="protein sequence ID" value="CAE7220779.1"/>
    <property type="molecule type" value="Genomic_DNA"/>
</dbReference>
<dbReference type="Proteomes" id="UP000663827">
    <property type="component" value="Unassembled WGS sequence"/>
</dbReference>
<evidence type="ECO:0000313" key="3">
    <source>
        <dbReference type="Proteomes" id="UP000663827"/>
    </source>
</evidence>
<evidence type="ECO:0000313" key="2">
    <source>
        <dbReference type="EMBL" id="CAE7220779.1"/>
    </source>
</evidence>
<reference evidence="2" key="1">
    <citation type="submission" date="2021-01" db="EMBL/GenBank/DDBJ databases">
        <authorList>
            <person name="Kaushik A."/>
        </authorList>
    </citation>
    <scope>NUCLEOTIDE SEQUENCE</scope>
    <source>
        <strain evidence="2">AG5</strain>
    </source>
</reference>
<protein>
    <submittedName>
        <fullName evidence="2">Uncharacterized protein</fullName>
    </submittedName>
</protein>
<organism evidence="2 3">
    <name type="scientific">Rhizoctonia solani</name>
    <dbReference type="NCBI Taxonomy" id="456999"/>
    <lineage>
        <taxon>Eukaryota</taxon>
        <taxon>Fungi</taxon>
        <taxon>Dikarya</taxon>
        <taxon>Basidiomycota</taxon>
        <taxon>Agaricomycotina</taxon>
        <taxon>Agaricomycetes</taxon>
        <taxon>Cantharellales</taxon>
        <taxon>Ceratobasidiaceae</taxon>
        <taxon>Rhizoctonia</taxon>
    </lineage>
</organism>
<evidence type="ECO:0000256" key="1">
    <source>
        <dbReference type="SAM" id="MobiDB-lite"/>
    </source>
</evidence>
<dbReference type="AlphaFoldDB" id="A0A8H3E8Z7"/>
<feature type="compositionally biased region" description="Basic and acidic residues" evidence="1">
    <location>
        <begin position="266"/>
        <end position="282"/>
    </location>
</feature>
<dbReference type="SUPFAM" id="SSF55729">
    <property type="entry name" value="Acyl-CoA N-acyltransferases (Nat)"/>
    <property type="match status" value="1"/>
</dbReference>
<proteinExistence type="predicted"/>
<accession>A0A8H3E8Z7</accession>
<name>A0A8H3E8Z7_9AGAM</name>
<feature type="region of interest" description="Disordered" evidence="1">
    <location>
        <begin position="256"/>
        <end position="332"/>
    </location>
</feature>
<sequence>MTGCVSKPNGLEIELLTAQGGKIPYDLFYHLVVQLEKSRLLDNISPLSLATLPAKLGAFDVIYVILQRGSKKDTDEDGNRLYAHITCERGWKYWLAGVACLVFPTSGHQRGGDDNTDTPGDTADISIALLPAAQKLGYGRFVIKSLVHHAFNTLHIPRVTASVVCPVQPHYSAATKKQVIYNSKQLCWIFEKSGFKFEGISRGAVKCTKVTRGEPPVWHDVYRMSMLQTDYFARGKTYLFSHTHYFLDETPTRKVPRNPWESMMQRQEEEKRDVQSWRENTKARFALASDACESENEDENGDEDSDEDTILGDDAGSDPDWDMTNDFDDQGI</sequence>
<dbReference type="Gene3D" id="3.40.630.30">
    <property type="match status" value="1"/>
</dbReference>
<dbReference type="InterPro" id="IPR016181">
    <property type="entry name" value="Acyl_CoA_acyltransferase"/>
</dbReference>
<comment type="caution">
    <text evidence="2">The sequence shown here is derived from an EMBL/GenBank/DDBJ whole genome shotgun (WGS) entry which is preliminary data.</text>
</comment>
<feature type="compositionally biased region" description="Acidic residues" evidence="1">
    <location>
        <begin position="292"/>
        <end position="332"/>
    </location>
</feature>